<dbReference type="Proteomes" id="UP001216907">
    <property type="component" value="Unassembled WGS sequence"/>
</dbReference>
<evidence type="ECO:0000313" key="9">
    <source>
        <dbReference type="EMBL" id="MDG3005593.1"/>
    </source>
</evidence>
<evidence type="ECO:0000256" key="5">
    <source>
        <dbReference type="ARBA" id="ARBA00022989"/>
    </source>
</evidence>
<feature type="transmembrane region" description="Helical" evidence="7">
    <location>
        <begin position="93"/>
        <end position="111"/>
    </location>
</feature>
<dbReference type="PANTHER" id="PTHR33778">
    <property type="entry name" value="PROTEIN MGTC"/>
    <property type="match status" value="1"/>
</dbReference>
<keyword evidence="3" id="KW-1003">Cell membrane</keyword>
<gene>
    <name evidence="9" type="ORF">PZE19_17535</name>
</gene>
<name>A0ABT6FDX9_9BACT</name>
<evidence type="ECO:0000313" key="10">
    <source>
        <dbReference type="Proteomes" id="UP001216907"/>
    </source>
</evidence>
<evidence type="ECO:0000256" key="4">
    <source>
        <dbReference type="ARBA" id="ARBA00022692"/>
    </source>
</evidence>
<keyword evidence="10" id="KW-1185">Reference proteome</keyword>
<feature type="transmembrane region" description="Helical" evidence="7">
    <location>
        <begin position="67"/>
        <end position="86"/>
    </location>
</feature>
<comment type="caution">
    <text evidence="9">The sequence shown here is derived from an EMBL/GenBank/DDBJ whole genome shotgun (WGS) entry which is preliminary data.</text>
</comment>
<accession>A0ABT6FDX9</accession>
<keyword evidence="6 7" id="KW-0472">Membrane</keyword>
<evidence type="ECO:0000256" key="2">
    <source>
        <dbReference type="ARBA" id="ARBA00009298"/>
    </source>
</evidence>
<dbReference type="EMBL" id="JARRAG010000002">
    <property type="protein sequence ID" value="MDG3005593.1"/>
    <property type="molecule type" value="Genomic_DNA"/>
</dbReference>
<dbReference type="Pfam" id="PF02308">
    <property type="entry name" value="MgtC"/>
    <property type="match status" value="1"/>
</dbReference>
<feature type="domain" description="MgtC/SapB/SrpB/YhiD N-terminal" evidence="8">
    <location>
        <begin position="10"/>
        <end position="139"/>
    </location>
</feature>
<protein>
    <submittedName>
        <fullName evidence="9">MgtC/SapB family protein</fullName>
    </submittedName>
</protein>
<dbReference type="InterPro" id="IPR049177">
    <property type="entry name" value="MgtC_SapB_SrpB_YhiD_N"/>
</dbReference>
<evidence type="ECO:0000256" key="1">
    <source>
        <dbReference type="ARBA" id="ARBA00004651"/>
    </source>
</evidence>
<dbReference type="InterPro" id="IPR003416">
    <property type="entry name" value="MgtC/SapB/SrpB/YhiD_fam"/>
</dbReference>
<keyword evidence="5 7" id="KW-1133">Transmembrane helix</keyword>
<organism evidence="9 10">
    <name type="scientific">Paludisphaera mucosa</name>
    <dbReference type="NCBI Taxonomy" id="3030827"/>
    <lineage>
        <taxon>Bacteria</taxon>
        <taxon>Pseudomonadati</taxon>
        <taxon>Planctomycetota</taxon>
        <taxon>Planctomycetia</taxon>
        <taxon>Isosphaerales</taxon>
        <taxon>Isosphaeraceae</taxon>
        <taxon>Paludisphaera</taxon>
    </lineage>
</organism>
<evidence type="ECO:0000256" key="6">
    <source>
        <dbReference type="ARBA" id="ARBA00023136"/>
    </source>
</evidence>
<evidence type="ECO:0000259" key="8">
    <source>
        <dbReference type="Pfam" id="PF02308"/>
    </source>
</evidence>
<dbReference type="PRINTS" id="PR01837">
    <property type="entry name" value="MGTCSAPBPROT"/>
</dbReference>
<dbReference type="RefSeq" id="WP_277861924.1">
    <property type="nucleotide sequence ID" value="NZ_JARRAG010000002.1"/>
</dbReference>
<proteinExistence type="inferred from homology"/>
<feature type="transmembrane region" description="Helical" evidence="7">
    <location>
        <begin position="35"/>
        <end position="55"/>
    </location>
</feature>
<comment type="subcellular location">
    <subcellularLocation>
        <location evidence="1">Cell membrane</location>
        <topology evidence="1">Multi-pass membrane protein</topology>
    </subcellularLocation>
</comment>
<dbReference type="PANTHER" id="PTHR33778:SF1">
    <property type="entry name" value="MAGNESIUM TRANSPORTER YHID-RELATED"/>
    <property type="match status" value="1"/>
</dbReference>
<evidence type="ECO:0000256" key="7">
    <source>
        <dbReference type="SAM" id="Phobius"/>
    </source>
</evidence>
<comment type="similarity">
    <text evidence="2">Belongs to the MgtC/SapB family.</text>
</comment>
<keyword evidence="4 7" id="KW-0812">Transmembrane</keyword>
<reference evidence="9 10" key="1">
    <citation type="submission" date="2023-03" db="EMBL/GenBank/DDBJ databases">
        <title>Paludisphaera mucosa sp. nov. a novel planctomycete from northern fen.</title>
        <authorList>
            <person name="Ivanova A."/>
        </authorList>
    </citation>
    <scope>NUCLEOTIDE SEQUENCE [LARGE SCALE GENOMIC DNA]</scope>
    <source>
        <strain evidence="9 10">Pla2</strain>
    </source>
</reference>
<sequence>MTTWDLLIRLTTAAALGGVIGLERHRADQAAGLRTHMLVGLGSALFTIVSAHGFQDVLRPTYVVLDPSRIASLVVSGIGFLGAGTILRRNEAVLGLTTAASIWAVAAVGLAAGCGMILAAVLAGSVILATLTAMKWCEDRVGVRPGMRVLSLLVESRDAASRVVDSAFIQASVPVQAIRIGGDRRPGDHRVEATVAGLSDLALLALAMRLQATEGVLEVSFEGKTL</sequence>
<evidence type="ECO:0000256" key="3">
    <source>
        <dbReference type="ARBA" id="ARBA00022475"/>
    </source>
</evidence>